<feature type="region of interest" description="Disordered" evidence="5">
    <location>
        <begin position="76"/>
        <end position="120"/>
    </location>
</feature>
<keyword evidence="1 4" id="KW-0479">Metal-binding</keyword>
<keyword evidence="3 4" id="KW-0862">Zinc</keyword>
<dbReference type="InterPro" id="IPR025724">
    <property type="entry name" value="GAG-pre-integrase_dom"/>
</dbReference>
<keyword evidence="2 4" id="KW-0863">Zinc-finger</keyword>
<dbReference type="PROSITE" id="PS50103">
    <property type="entry name" value="ZF_C3H1"/>
    <property type="match status" value="1"/>
</dbReference>
<feature type="compositionally biased region" description="Low complexity" evidence="5">
    <location>
        <begin position="13"/>
        <end position="24"/>
    </location>
</feature>
<evidence type="ECO:0000256" key="2">
    <source>
        <dbReference type="ARBA" id="ARBA00022771"/>
    </source>
</evidence>
<dbReference type="InterPro" id="IPR013103">
    <property type="entry name" value="RVT_2"/>
</dbReference>
<dbReference type="SMART" id="SM00356">
    <property type="entry name" value="ZnF_C3H1"/>
    <property type="match status" value="1"/>
</dbReference>
<dbReference type="EMBL" id="BKCJ010003741">
    <property type="protein sequence ID" value="GEU56903.1"/>
    <property type="molecule type" value="Genomic_DNA"/>
</dbReference>
<organism evidence="7">
    <name type="scientific">Tanacetum cinerariifolium</name>
    <name type="common">Dalmatian daisy</name>
    <name type="synonym">Chrysanthemum cinerariifolium</name>
    <dbReference type="NCBI Taxonomy" id="118510"/>
    <lineage>
        <taxon>Eukaryota</taxon>
        <taxon>Viridiplantae</taxon>
        <taxon>Streptophyta</taxon>
        <taxon>Embryophyta</taxon>
        <taxon>Tracheophyta</taxon>
        <taxon>Spermatophyta</taxon>
        <taxon>Magnoliopsida</taxon>
        <taxon>eudicotyledons</taxon>
        <taxon>Gunneridae</taxon>
        <taxon>Pentapetalae</taxon>
        <taxon>asterids</taxon>
        <taxon>campanulids</taxon>
        <taxon>Asterales</taxon>
        <taxon>Asteraceae</taxon>
        <taxon>Asteroideae</taxon>
        <taxon>Anthemideae</taxon>
        <taxon>Anthemidinae</taxon>
        <taxon>Tanacetum</taxon>
    </lineage>
</organism>
<evidence type="ECO:0000256" key="4">
    <source>
        <dbReference type="PROSITE-ProRule" id="PRU00723"/>
    </source>
</evidence>
<protein>
    <submittedName>
        <fullName evidence="7">Ribonuclease H-like domain-containing protein</fullName>
    </submittedName>
</protein>
<feature type="compositionally biased region" description="Low complexity" evidence="5">
    <location>
        <begin position="101"/>
        <end position="112"/>
    </location>
</feature>
<dbReference type="GO" id="GO:0008270">
    <property type="term" value="F:zinc ion binding"/>
    <property type="evidence" value="ECO:0007669"/>
    <property type="project" value="UniProtKB-KW"/>
</dbReference>
<dbReference type="Gene3D" id="4.10.1000.10">
    <property type="entry name" value="Zinc finger, CCCH-type"/>
    <property type="match status" value="1"/>
</dbReference>
<name>A0A6L2L4S7_TANCI</name>
<accession>A0A6L2L4S7</accession>
<dbReference type="Pfam" id="PF00642">
    <property type="entry name" value="zf-CCCH"/>
    <property type="match status" value="1"/>
</dbReference>
<comment type="caution">
    <text evidence="7">The sequence shown here is derived from an EMBL/GenBank/DDBJ whole genome shotgun (WGS) entry which is preliminary data.</text>
</comment>
<feature type="domain" description="C3H1-type" evidence="6">
    <location>
        <begin position="45"/>
        <end position="72"/>
    </location>
</feature>
<evidence type="ECO:0000256" key="5">
    <source>
        <dbReference type="SAM" id="MobiDB-lite"/>
    </source>
</evidence>
<evidence type="ECO:0000313" key="7">
    <source>
        <dbReference type="EMBL" id="GEU56903.1"/>
    </source>
</evidence>
<evidence type="ECO:0000259" key="6">
    <source>
        <dbReference type="PROSITE" id="PS50103"/>
    </source>
</evidence>
<gene>
    <name evidence="7" type="ORF">Tci_028881</name>
</gene>
<dbReference type="InterPro" id="IPR000571">
    <property type="entry name" value="Znf_CCCH"/>
</dbReference>
<reference evidence="7" key="1">
    <citation type="journal article" date="2019" name="Sci. Rep.">
        <title>Draft genome of Tanacetum cinerariifolium, the natural source of mosquito coil.</title>
        <authorList>
            <person name="Yamashiro T."/>
            <person name="Shiraishi A."/>
            <person name="Satake H."/>
            <person name="Nakayama K."/>
        </authorList>
    </citation>
    <scope>NUCLEOTIDE SEQUENCE</scope>
</reference>
<feature type="zinc finger region" description="C3H1-type" evidence="4">
    <location>
        <begin position="45"/>
        <end position="72"/>
    </location>
</feature>
<dbReference type="InterPro" id="IPR036855">
    <property type="entry name" value="Znf_CCCH_sf"/>
</dbReference>
<dbReference type="SUPFAM" id="SSF90229">
    <property type="entry name" value="CCCH zinc finger"/>
    <property type="match status" value="1"/>
</dbReference>
<dbReference type="AlphaFoldDB" id="A0A6L2L4S7"/>
<evidence type="ECO:0000256" key="3">
    <source>
        <dbReference type="ARBA" id="ARBA00022833"/>
    </source>
</evidence>
<dbReference type="Pfam" id="PF07727">
    <property type="entry name" value="RVT_2"/>
    <property type="match status" value="1"/>
</dbReference>
<evidence type="ECO:0000256" key="1">
    <source>
        <dbReference type="ARBA" id="ARBA00022723"/>
    </source>
</evidence>
<dbReference type="Pfam" id="PF13976">
    <property type="entry name" value="gag_pre-integrs"/>
    <property type="match status" value="1"/>
</dbReference>
<feature type="region of interest" description="Disordered" evidence="5">
    <location>
        <begin position="1"/>
        <end position="24"/>
    </location>
</feature>
<feature type="compositionally biased region" description="Polar residues" evidence="5">
    <location>
        <begin position="76"/>
        <end position="100"/>
    </location>
</feature>
<sequence>MLLLKESSFTDDSGATTTFESSSSSSTVLMTSTSSCTKGNTNKPSTISQICNHFNRGTCKFGDRCKFIHDHRNRAGLSSSRNLNHGNNSSLAGIWNTSSSAPPRYRPANPQNQPRPPTNYQPSSIAYYTSTSLTPYQAQPQMAHYQQPATPIHQQQQPTPQMVYQAIPQPVVQSQSGDLYLVIKPSTLPAAFVSTSSTTWNQRLGHPEDEVLRSLSSLQFISCNKSKSTHVCHACQLGKHVKLPFHSSNLLVKHSVDIIHSDLWTSLIALRAWFQRFAGYATRAVLLQQIVDFLHKEFDMTDLGALNYFLGIFVVRHPTGLFLSQKKYALQLLERAHMANCNPSRTPVDTDSKLGPNGVPVQDPTLYRSLAGGL</sequence>
<proteinExistence type="predicted"/>